<dbReference type="EMBL" id="JANKHO010001106">
    <property type="protein sequence ID" value="KAJ3503692.1"/>
    <property type="molecule type" value="Genomic_DNA"/>
</dbReference>
<dbReference type="OrthoDB" id="2675575at2759"/>
<accession>A0A9W8MQW3</accession>
<reference evidence="2" key="1">
    <citation type="submission" date="2022-07" db="EMBL/GenBank/DDBJ databases">
        <title>Genome Sequence of Agrocybe chaxingu.</title>
        <authorList>
            <person name="Buettner E."/>
        </authorList>
    </citation>
    <scope>NUCLEOTIDE SEQUENCE</scope>
    <source>
        <strain evidence="2">MP-N11</strain>
    </source>
</reference>
<feature type="region of interest" description="Disordered" evidence="1">
    <location>
        <begin position="72"/>
        <end position="106"/>
    </location>
</feature>
<evidence type="ECO:0000256" key="1">
    <source>
        <dbReference type="SAM" id="MobiDB-lite"/>
    </source>
</evidence>
<dbReference type="Proteomes" id="UP001148786">
    <property type="component" value="Unassembled WGS sequence"/>
</dbReference>
<evidence type="ECO:0000313" key="2">
    <source>
        <dbReference type="EMBL" id="KAJ3503692.1"/>
    </source>
</evidence>
<protein>
    <submittedName>
        <fullName evidence="2">Uncharacterized protein</fullName>
    </submittedName>
</protein>
<gene>
    <name evidence="2" type="ORF">NLJ89_g8320</name>
</gene>
<comment type="caution">
    <text evidence="2">The sequence shown here is derived from an EMBL/GenBank/DDBJ whole genome shotgun (WGS) entry which is preliminary data.</text>
</comment>
<dbReference type="AlphaFoldDB" id="A0A9W8MQW3"/>
<evidence type="ECO:0000313" key="3">
    <source>
        <dbReference type="Proteomes" id="UP001148786"/>
    </source>
</evidence>
<feature type="compositionally biased region" description="Acidic residues" evidence="1">
    <location>
        <begin position="91"/>
        <end position="105"/>
    </location>
</feature>
<name>A0A9W8MQW3_9AGAR</name>
<keyword evidence="3" id="KW-1185">Reference proteome</keyword>
<proteinExistence type="predicted"/>
<organism evidence="2 3">
    <name type="scientific">Agrocybe chaxingu</name>
    <dbReference type="NCBI Taxonomy" id="84603"/>
    <lineage>
        <taxon>Eukaryota</taxon>
        <taxon>Fungi</taxon>
        <taxon>Dikarya</taxon>
        <taxon>Basidiomycota</taxon>
        <taxon>Agaricomycotina</taxon>
        <taxon>Agaricomycetes</taxon>
        <taxon>Agaricomycetidae</taxon>
        <taxon>Agaricales</taxon>
        <taxon>Agaricineae</taxon>
        <taxon>Strophariaceae</taxon>
        <taxon>Agrocybe</taxon>
    </lineage>
</organism>
<sequence>MTQTSSTPSPRPKWFVSPVANAGLTRFAGHPSVASVGLASTHVAALSQPHRQPTPVAAGSRSLQVRFAISAEADAPNANSGSNDPPKDGADDAGDTDNGSDDDGEPILVQAVSSTQLPQLPFYIKTYSIPAPKSFEPPPGLGEKKFYIITRGQGVGIFSNWKMEVAPRIKSVANTVFELHLNWREASAVYELAYKEGTIEVVPVDDGPFDNPIQTAWVARGPSRRRYCNMPSLKPYNTDIPHPDCLVPPAFKSSKYYIVIQGAEIGIFATWHQTAVRTLPFRPHESELFASWDAALIKYRSIHEAGQFAVRPSVAAGMDQEVPDLVDKRLLARLGALHV</sequence>